<protein>
    <submittedName>
        <fullName evidence="1">Uncharacterized protein</fullName>
    </submittedName>
</protein>
<keyword evidence="2" id="KW-1185">Reference proteome</keyword>
<organism evidence="1 2">
    <name type="scientific">Hymenolepis diminuta</name>
    <name type="common">Rat tapeworm</name>
    <dbReference type="NCBI Taxonomy" id="6216"/>
    <lineage>
        <taxon>Eukaryota</taxon>
        <taxon>Metazoa</taxon>
        <taxon>Spiralia</taxon>
        <taxon>Lophotrochozoa</taxon>
        <taxon>Platyhelminthes</taxon>
        <taxon>Cestoda</taxon>
        <taxon>Eucestoda</taxon>
        <taxon>Cyclophyllidea</taxon>
        <taxon>Hymenolepididae</taxon>
        <taxon>Hymenolepis</taxon>
    </lineage>
</organism>
<reference evidence="1 2" key="1">
    <citation type="submission" date="2019-07" db="EMBL/GenBank/DDBJ databases">
        <authorList>
            <person name="Jastrzebski P J."/>
            <person name="Paukszto L."/>
            <person name="Jastrzebski P J."/>
        </authorList>
    </citation>
    <scope>NUCLEOTIDE SEQUENCE [LARGE SCALE GENOMIC DNA]</scope>
    <source>
        <strain evidence="1 2">WMS-il1</strain>
    </source>
</reference>
<dbReference type="EMBL" id="CABIJS010000233">
    <property type="protein sequence ID" value="VUZ47371.1"/>
    <property type="molecule type" value="Genomic_DNA"/>
</dbReference>
<accession>A0A564YJC0</accession>
<name>A0A564YJC0_HYMDI</name>
<proteinExistence type="predicted"/>
<evidence type="ECO:0000313" key="2">
    <source>
        <dbReference type="Proteomes" id="UP000321570"/>
    </source>
</evidence>
<feature type="non-terminal residue" evidence="1">
    <location>
        <position position="115"/>
    </location>
</feature>
<dbReference type="AlphaFoldDB" id="A0A564YJC0"/>
<evidence type="ECO:0000313" key="1">
    <source>
        <dbReference type="EMBL" id="VUZ47371.1"/>
    </source>
</evidence>
<sequence length="115" mass="13017">ADLVLGTRVYNFSLGFGAVGFDNLPELTEQVLTAAVLTIDKHLKEMQSYVDLSTNLYLKFLASDDNSESQPINQAEQLGLSPNLLKDTVINIRQLILYFCQMRTELVEIVDDHRR</sequence>
<gene>
    <name evidence="1" type="ORF">WMSIL1_LOCUS6903</name>
</gene>
<dbReference type="Proteomes" id="UP000321570">
    <property type="component" value="Unassembled WGS sequence"/>
</dbReference>
<feature type="non-terminal residue" evidence="1">
    <location>
        <position position="1"/>
    </location>
</feature>